<evidence type="ECO:0008006" key="3">
    <source>
        <dbReference type="Google" id="ProtNLM"/>
    </source>
</evidence>
<dbReference type="HOGENOM" id="CLU_1918482_0_0_1"/>
<feature type="compositionally biased region" description="Low complexity" evidence="1">
    <location>
        <begin position="61"/>
        <end position="76"/>
    </location>
</feature>
<evidence type="ECO:0000256" key="1">
    <source>
        <dbReference type="SAM" id="MobiDB-lite"/>
    </source>
</evidence>
<proteinExistence type="predicted"/>
<accession>A0A093VHJ4</accession>
<gene>
    <name evidence="2" type="ORF">GQ26_0043280</name>
</gene>
<sequence>MVNWTPELVSKFLITTLQQVSPQISRDAWKTVADAMGSDISAEACRQKYAKLLGAQGIELGAATPSAATPGPATPKSGRKRKATAGTEATPSKSASAKKAKKAQPAVALKTKEYEDQETELIISPIPSFKTLAPADDSD</sequence>
<evidence type="ECO:0000313" key="2">
    <source>
        <dbReference type="EMBL" id="KFX51987.1"/>
    </source>
</evidence>
<protein>
    <recommendedName>
        <fullName evidence="3">Myb-like domain-containing protein</fullName>
    </recommendedName>
</protein>
<dbReference type="AlphaFoldDB" id="A0A093VHJ4"/>
<organism evidence="2">
    <name type="scientific">Talaromyces marneffei PM1</name>
    <dbReference type="NCBI Taxonomy" id="1077442"/>
    <lineage>
        <taxon>Eukaryota</taxon>
        <taxon>Fungi</taxon>
        <taxon>Dikarya</taxon>
        <taxon>Ascomycota</taxon>
        <taxon>Pezizomycotina</taxon>
        <taxon>Eurotiomycetes</taxon>
        <taxon>Eurotiomycetidae</taxon>
        <taxon>Eurotiales</taxon>
        <taxon>Trichocomaceae</taxon>
        <taxon>Talaromyces</taxon>
        <taxon>Talaromyces sect. Talaromyces</taxon>
    </lineage>
</organism>
<reference evidence="2" key="2">
    <citation type="journal article" date="2014" name="PLoS Genet.">
        <title>Signature gene expression reveals novel clues to the molecular mechanisms of dimorphic transition in Penicillium marneffei.</title>
        <authorList>
            <person name="Yang E."/>
            <person name="Wang G."/>
            <person name="Cai J."/>
            <person name="Woo P.C."/>
            <person name="Lau S.K."/>
            <person name="Yuen K.-Y."/>
            <person name="Chow W.-N."/>
            <person name="Lin X."/>
        </authorList>
    </citation>
    <scope>NUCLEOTIDE SEQUENCE</scope>
    <source>
        <strain evidence="2">PM1</strain>
    </source>
</reference>
<dbReference type="EMBL" id="JPOX01000004">
    <property type="protein sequence ID" value="KFX51987.1"/>
    <property type="molecule type" value="Genomic_DNA"/>
</dbReference>
<reference key="1">
    <citation type="journal article" date="2014" name="PLoS Genet.">
        <title>Signature Gene Expression Reveals Novel Clues to the Molecular Mechanisms of Dimorphic Transition in Penicillium marneffei.</title>
        <authorList>
            <person name="Yang E."/>
            <person name="Wang G."/>
            <person name="Cai J."/>
            <person name="Woo P.C."/>
            <person name="Lau S.K."/>
            <person name="Yuen K.-Y."/>
            <person name="Chow W.-N."/>
            <person name="Lin X."/>
        </authorList>
    </citation>
    <scope>NUCLEOTIDE SEQUENCE [LARGE SCALE GENOMIC DNA]</scope>
    <source>
        <strain>PM1</strain>
    </source>
</reference>
<name>A0A093VHJ4_TALMA</name>
<feature type="region of interest" description="Disordered" evidence="1">
    <location>
        <begin position="61"/>
        <end position="114"/>
    </location>
</feature>
<dbReference type="eggNOG" id="ENOG502T0U7">
    <property type="taxonomic scope" value="Eukaryota"/>
</dbReference>
<comment type="caution">
    <text evidence="2">The sequence shown here is derived from an EMBL/GenBank/DDBJ whole genome shotgun (WGS) entry which is preliminary data.</text>
</comment>